<name>A0A8T0GAL1_CERPU</name>
<organism evidence="1 2">
    <name type="scientific">Ceratodon purpureus</name>
    <name type="common">Fire moss</name>
    <name type="synonym">Dicranum purpureum</name>
    <dbReference type="NCBI Taxonomy" id="3225"/>
    <lineage>
        <taxon>Eukaryota</taxon>
        <taxon>Viridiplantae</taxon>
        <taxon>Streptophyta</taxon>
        <taxon>Embryophyta</taxon>
        <taxon>Bryophyta</taxon>
        <taxon>Bryophytina</taxon>
        <taxon>Bryopsida</taxon>
        <taxon>Dicranidae</taxon>
        <taxon>Pseudoditrichales</taxon>
        <taxon>Ditrichaceae</taxon>
        <taxon>Ceratodon</taxon>
    </lineage>
</organism>
<dbReference type="EMBL" id="CM026433">
    <property type="protein sequence ID" value="KAG0555039.1"/>
    <property type="molecule type" value="Genomic_DNA"/>
</dbReference>
<accession>A0A8T0GAL1</accession>
<sequence length="53" mass="6048">MEPRRGQALCSSHLHRCILLVFMDNGSTFVLYLVCSTEETGLPRIYICAFRKA</sequence>
<dbReference type="Proteomes" id="UP000822688">
    <property type="component" value="Chromosome 12"/>
</dbReference>
<reference evidence="1" key="1">
    <citation type="submission" date="2020-06" db="EMBL/GenBank/DDBJ databases">
        <title>WGS assembly of Ceratodon purpureus strain R40.</title>
        <authorList>
            <person name="Carey S.B."/>
            <person name="Jenkins J."/>
            <person name="Shu S."/>
            <person name="Lovell J.T."/>
            <person name="Sreedasyam A."/>
            <person name="Maumus F."/>
            <person name="Tiley G.P."/>
            <person name="Fernandez-Pozo N."/>
            <person name="Barry K."/>
            <person name="Chen C."/>
            <person name="Wang M."/>
            <person name="Lipzen A."/>
            <person name="Daum C."/>
            <person name="Saski C.A."/>
            <person name="Payton A.C."/>
            <person name="Mcbreen J.C."/>
            <person name="Conrad R.E."/>
            <person name="Kollar L.M."/>
            <person name="Olsson S."/>
            <person name="Huttunen S."/>
            <person name="Landis J.B."/>
            <person name="Wickett N.J."/>
            <person name="Johnson M.G."/>
            <person name="Rensing S.A."/>
            <person name="Grimwood J."/>
            <person name="Schmutz J."/>
            <person name="Mcdaniel S.F."/>
        </authorList>
    </citation>
    <scope>NUCLEOTIDE SEQUENCE</scope>
    <source>
        <strain evidence="1">R40</strain>
    </source>
</reference>
<keyword evidence="2" id="KW-1185">Reference proteome</keyword>
<protein>
    <submittedName>
        <fullName evidence="1">Uncharacterized protein</fullName>
    </submittedName>
</protein>
<evidence type="ECO:0000313" key="2">
    <source>
        <dbReference type="Proteomes" id="UP000822688"/>
    </source>
</evidence>
<comment type="caution">
    <text evidence="1">The sequence shown here is derived from an EMBL/GenBank/DDBJ whole genome shotgun (WGS) entry which is preliminary data.</text>
</comment>
<dbReference type="AlphaFoldDB" id="A0A8T0GAL1"/>
<proteinExistence type="predicted"/>
<gene>
    <name evidence="1" type="ORF">KC19_12G139200</name>
</gene>
<evidence type="ECO:0000313" key="1">
    <source>
        <dbReference type="EMBL" id="KAG0555039.1"/>
    </source>
</evidence>